<dbReference type="EMBL" id="FBWG01000018">
    <property type="protein sequence ID" value="CUX30430.1"/>
    <property type="molecule type" value="Genomic_DNA"/>
</dbReference>
<proteinExistence type="predicted"/>
<protein>
    <submittedName>
        <fullName evidence="2">Uncharacterized protein</fullName>
    </submittedName>
</protein>
<evidence type="ECO:0000256" key="1">
    <source>
        <dbReference type="SAM" id="MobiDB-lite"/>
    </source>
</evidence>
<name>A0A1S7Q2M3_9HYPH</name>
<feature type="region of interest" description="Disordered" evidence="1">
    <location>
        <begin position="1"/>
        <end position="21"/>
    </location>
</feature>
<reference evidence="2 3" key="1">
    <citation type="submission" date="2016-01" db="EMBL/GenBank/DDBJ databases">
        <authorList>
            <person name="Oliw E.H."/>
        </authorList>
    </citation>
    <scope>NUCLEOTIDE SEQUENCE [LARGE SCALE GENOMIC DNA]</scope>
    <source>
        <strain evidence="2 3">Zutra 3-1</strain>
    </source>
</reference>
<accession>A0A1S7Q2M3</accession>
<sequence length="21" mass="2546">MKRFSDNPLKKQKEQRTVALK</sequence>
<evidence type="ECO:0000313" key="2">
    <source>
        <dbReference type="EMBL" id="CUX30430.1"/>
    </source>
</evidence>
<evidence type="ECO:0000313" key="3">
    <source>
        <dbReference type="Proteomes" id="UP000191987"/>
    </source>
</evidence>
<gene>
    <name evidence="2" type="ORF">AGR7C_Cc250003</name>
</gene>
<organism evidence="2 3">
    <name type="scientific">Agrobacterium deltaense Zutra 3/1</name>
    <dbReference type="NCBI Taxonomy" id="1183427"/>
    <lineage>
        <taxon>Bacteria</taxon>
        <taxon>Pseudomonadati</taxon>
        <taxon>Pseudomonadota</taxon>
        <taxon>Alphaproteobacteria</taxon>
        <taxon>Hyphomicrobiales</taxon>
        <taxon>Rhizobiaceae</taxon>
        <taxon>Rhizobium/Agrobacterium group</taxon>
        <taxon>Agrobacterium</taxon>
    </lineage>
</organism>
<dbReference type="AlphaFoldDB" id="A0A1S7Q2M3"/>
<dbReference type="Proteomes" id="UP000191987">
    <property type="component" value="Unassembled WGS sequence"/>
</dbReference>